<dbReference type="InterPro" id="IPR036388">
    <property type="entry name" value="WH-like_DNA-bd_sf"/>
</dbReference>
<dbReference type="InterPro" id="IPR050707">
    <property type="entry name" value="HTH_MetabolicPath_Reg"/>
</dbReference>
<dbReference type="RefSeq" id="WP_147655818.1">
    <property type="nucleotide sequence ID" value="NZ_BMFM01000001.1"/>
</dbReference>
<dbReference type="OrthoDB" id="6057486at2"/>
<dbReference type="GO" id="GO:0045892">
    <property type="term" value="P:negative regulation of DNA-templated transcription"/>
    <property type="evidence" value="ECO:0007669"/>
    <property type="project" value="TreeGrafter"/>
</dbReference>
<dbReference type="AlphaFoldDB" id="A0A5B9DP73"/>
<dbReference type="PANTHER" id="PTHR30136:SF24">
    <property type="entry name" value="HTH-TYPE TRANSCRIPTIONAL REPRESSOR ALLR"/>
    <property type="match status" value="1"/>
</dbReference>
<dbReference type="PROSITE" id="PS51078">
    <property type="entry name" value="ICLR_ED"/>
    <property type="match status" value="1"/>
</dbReference>
<evidence type="ECO:0000256" key="3">
    <source>
        <dbReference type="ARBA" id="ARBA00023163"/>
    </source>
</evidence>
<dbReference type="SUPFAM" id="SSF55781">
    <property type="entry name" value="GAF domain-like"/>
    <property type="match status" value="1"/>
</dbReference>
<reference evidence="4 5" key="1">
    <citation type="journal article" date="2015" name="Int. J. Syst. Evol. Microbiol.">
        <title>Youhaiella tibetensis gen. nov., sp. nov., isolated from subsurface sediment.</title>
        <authorList>
            <person name="Wang Y.X."/>
            <person name="Huang F.Q."/>
            <person name="Nogi Y."/>
            <person name="Pang S.J."/>
            <person name="Wang P.K."/>
            <person name="Lv J."/>
        </authorList>
    </citation>
    <scope>NUCLEOTIDE SEQUENCE [LARGE SCALE GENOMIC DNA]</scope>
    <source>
        <strain evidence="5">fig4</strain>
    </source>
</reference>
<dbReference type="PROSITE" id="PS51077">
    <property type="entry name" value="HTH_ICLR"/>
    <property type="match status" value="1"/>
</dbReference>
<name>A0A5B9DP73_9HYPH</name>
<dbReference type="InterPro" id="IPR014757">
    <property type="entry name" value="Tscrpt_reg_IclR_C"/>
</dbReference>
<protein>
    <submittedName>
        <fullName evidence="4">IclR family transcriptional regulator</fullName>
    </submittedName>
</protein>
<dbReference type="InterPro" id="IPR036390">
    <property type="entry name" value="WH_DNA-bd_sf"/>
</dbReference>
<keyword evidence="5" id="KW-1185">Reference proteome</keyword>
<dbReference type="Pfam" id="PF09339">
    <property type="entry name" value="HTH_IclR"/>
    <property type="match status" value="1"/>
</dbReference>
<accession>A0A5B9DP73</accession>
<dbReference type="GO" id="GO:0003700">
    <property type="term" value="F:DNA-binding transcription factor activity"/>
    <property type="evidence" value="ECO:0007669"/>
    <property type="project" value="TreeGrafter"/>
</dbReference>
<dbReference type="PANTHER" id="PTHR30136">
    <property type="entry name" value="HELIX-TURN-HELIX TRANSCRIPTIONAL REGULATOR, ICLR FAMILY"/>
    <property type="match status" value="1"/>
</dbReference>
<evidence type="ECO:0000313" key="5">
    <source>
        <dbReference type="Proteomes" id="UP000321062"/>
    </source>
</evidence>
<evidence type="ECO:0000256" key="2">
    <source>
        <dbReference type="ARBA" id="ARBA00023125"/>
    </source>
</evidence>
<sequence length="278" mass="30506">MGQSEGKEREDSAIGVLVKAFHVLEIMADMAEPAPLRQIAKETALPKGTLFRILQTLVGLGYVNQLTDSSDYYLTSQMAYLSRNARQEDIKMLTLPLMKALHSKFNETINLGVLEGQFVYYVAVLEAQRPLAWRVPAGTRDTFHSTALGRAIVAQLTAPHREALVHRANLKSRTTTRSGITRETLAALIEEVRHERVAFDLEENDDGVVCIGVPVFIDGRVVAAVSVSVPATRYTPALGEEIKQALIEVDFNFKTNAGKRGNGAIAAHEDPAAGNRRI</sequence>
<gene>
    <name evidence="4" type="ORF">FNA67_09090</name>
</gene>
<dbReference type="InterPro" id="IPR005471">
    <property type="entry name" value="Tscrpt_reg_IclR_N"/>
</dbReference>
<dbReference type="EMBL" id="CP041690">
    <property type="protein sequence ID" value="QEE20318.1"/>
    <property type="molecule type" value="Genomic_DNA"/>
</dbReference>
<evidence type="ECO:0000256" key="1">
    <source>
        <dbReference type="ARBA" id="ARBA00023015"/>
    </source>
</evidence>
<dbReference type="SUPFAM" id="SSF46785">
    <property type="entry name" value="Winged helix' DNA-binding domain"/>
    <property type="match status" value="1"/>
</dbReference>
<keyword evidence="1" id="KW-0805">Transcription regulation</keyword>
<dbReference type="Gene3D" id="3.30.450.40">
    <property type="match status" value="1"/>
</dbReference>
<proteinExistence type="predicted"/>
<keyword evidence="3" id="KW-0804">Transcription</keyword>
<dbReference type="KEGG" id="yti:FNA67_09090"/>
<dbReference type="InterPro" id="IPR029016">
    <property type="entry name" value="GAF-like_dom_sf"/>
</dbReference>
<dbReference type="Pfam" id="PF01614">
    <property type="entry name" value="IclR_C"/>
    <property type="match status" value="1"/>
</dbReference>
<dbReference type="SMART" id="SM00346">
    <property type="entry name" value="HTH_ICLR"/>
    <property type="match status" value="1"/>
</dbReference>
<keyword evidence="2" id="KW-0238">DNA-binding</keyword>
<dbReference type="Gene3D" id="1.10.10.10">
    <property type="entry name" value="Winged helix-like DNA-binding domain superfamily/Winged helix DNA-binding domain"/>
    <property type="match status" value="1"/>
</dbReference>
<organism evidence="4 5">
    <name type="scientific">Paradevosia tibetensis</name>
    <dbReference type="NCBI Taxonomy" id="1447062"/>
    <lineage>
        <taxon>Bacteria</taxon>
        <taxon>Pseudomonadati</taxon>
        <taxon>Pseudomonadota</taxon>
        <taxon>Alphaproteobacteria</taxon>
        <taxon>Hyphomicrobiales</taxon>
        <taxon>Devosiaceae</taxon>
        <taxon>Paradevosia</taxon>
    </lineage>
</organism>
<dbReference type="GO" id="GO:0003677">
    <property type="term" value="F:DNA binding"/>
    <property type="evidence" value="ECO:0007669"/>
    <property type="project" value="UniProtKB-KW"/>
</dbReference>
<evidence type="ECO:0000313" key="4">
    <source>
        <dbReference type="EMBL" id="QEE20318.1"/>
    </source>
</evidence>
<dbReference type="Proteomes" id="UP000321062">
    <property type="component" value="Chromosome"/>
</dbReference>